<organism evidence="1 2">
    <name type="scientific">Rhodococcus qingshengii</name>
    <dbReference type="NCBI Taxonomy" id="334542"/>
    <lineage>
        <taxon>Bacteria</taxon>
        <taxon>Bacillati</taxon>
        <taxon>Actinomycetota</taxon>
        <taxon>Actinomycetes</taxon>
        <taxon>Mycobacteriales</taxon>
        <taxon>Nocardiaceae</taxon>
        <taxon>Rhodococcus</taxon>
        <taxon>Rhodococcus erythropolis group</taxon>
    </lineage>
</organism>
<dbReference type="EMBL" id="JARDXE010000017">
    <property type="protein sequence ID" value="MDE8648120.1"/>
    <property type="molecule type" value="Genomic_DNA"/>
</dbReference>
<comment type="caution">
    <text evidence="1">The sequence shown here is derived from an EMBL/GenBank/DDBJ whole genome shotgun (WGS) entry which is preliminary data.</text>
</comment>
<proteinExistence type="predicted"/>
<sequence length="69" mass="7782">MSRLEYGLHLPPTEDDLVVIDKRIVRQALNAWAGPGLTSRQHKFWMKLADAIGIPQAEATKSVRIEGRE</sequence>
<name>A0AAW6LT21_RHOSG</name>
<dbReference type="RefSeq" id="WP_275232357.1">
    <property type="nucleotide sequence ID" value="NZ_JARDXE010000017.1"/>
</dbReference>
<evidence type="ECO:0000313" key="1">
    <source>
        <dbReference type="EMBL" id="MDE8648120.1"/>
    </source>
</evidence>
<dbReference type="Proteomes" id="UP001217325">
    <property type="component" value="Unassembled WGS sequence"/>
</dbReference>
<dbReference type="AlphaFoldDB" id="A0AAW6LT21"/>
<accession>A0AAW6LT21</accession>
<evidence type="ECO:0000313" key="2">
    <source>
        <dbReference type="Proteomes" id="UP001217325"/>
    </source>
</evidence>
<reference evidence="1" key="1">
    <citation type="submission" date="2023-02" db="EMBL/GenBank/DDBJ databases">
        <title>A novel hydrolase synthesized by Rhodococcus erythropolis HQ is responsible for the detoxification of Zearalenone.</title>
        <authorList>
            <person name="Hu J."/>
            <person name="Xu J."/>
        </authorList>
    </citation>
    <scope>NUCLEOTIDE SEQUENCE</scope>
    <source>
        <strain evidence="1">HQ</strain>
    </source>
</reference>
<gene>
    <name evidence="1" type="ORF">PXH69_24440</name>
</gene>
<protein>
    <submittedName>
        <fullName evidence="1">Uncharacterized protein</fullName>
    </submittedName>
</protein>